<sequence length="13" mass="1611">MLTRDTFKNPFQL</sequence>
<protein>
    <submittedName>
        <fullName evidence="1">Uncharacterized protein</fullName>
    </submittedName>
</protein>
<accession>A0A0E9XED5</accession>
<reference evidence="1" key="2">
    <citation type="journal article" date="2015" name="Fish Shellfish Immunol.">
        <title>Early steps in the European eel (Anguilla anguilla)-Vibrio vulnificus interaction in the gills: Role of the RtxA13 toxin.</title>
        <authorList>
            <person name="Callol A."/>
            <person name="Pajuelo D."/>
            <person name="Ebbesson L."/>
            <person name="Teles M."/>
            <person name="MacKenzie S."/>
            <person name="Amaro C."/>
        </authorList>
    </citation>
    <scope>NUCLEOTIDE SEQUENCE</scope>
</reference>
<dbReference type="EMBL" id="GBXM01007786">
    <property type="protein sequence ID" value="JAI00792.1"/>
    <property type="molecule type" value="Transcribed_RNA"/>
</dbReference>
<reference evidence="1" key="1">
    <citation type="submission" date="2014-11" db="EMBL/GenBank/DDBJ databases">
        <authorList>
            <person name="Amaro Gonzalez C."/>
        </authorList>
    </citation>
    <scope>NUCLEOTIDE SEQUENCE</scope>
</reference>
<name>A0A0E9XED5_ANGAN</name>
<proteinExistence type="predicted"/>
<evidence type="ECO:0000313" key="1">
    <source>
        <dbReference type="EMBL" id="JAI00792.1"/>
    </source>
</evidence>
<organism evidence="1">
    <name type="scientific">Anguilla anguilla</name>
    <name type="common">European freshwater eel</name>
    <name type="synonym">Muraena anguilla</name>
    <dbReference type="NCBI Taxonomy" id="7936"/>
    <lineage>
        <taxon>Eukaryota</taxon>
        <taxon>Metazoa</taxon>
        <taxon>Chordata</taxon>
        <taxon>Craniata</taxon>
        <taxon>Vertebrata</taxon>
        <taxon>Euteleostomi</taxon>
        <taxon>Actinopterygii</taxon>
        <taxon>Neopterygii</taxon>
        <taxon>Teleostei</taxon>
        <taxon>Anguilliformes</taxon>
        <taxon>Anguillidae</taxon>
        <taxon>Anguilla</taxon>
    </lineage>
</organism>